<name>A0A9P4NYT6_9PEZI</name>
<organism evidence="4 5">
    <name type="scientific">Tothia fuscella</name>
    <dbReference type="NCBI Taxonomy" id="1048955"/>
    <lineage>
        <taxon>Eukaryota</taxon>
        <taxon>Fungi</taxon>
        <taxon>Dikarya</taxon>
        <taxon>Ascomycota</taxon>
        <taxon>Pezizomycotina</taxon>
        <taxon>Dothideomycetes</taxon>
        <taxon>Pleosporomycetidae</taxon>
        <taxon>Venturiales</taxon>
        <taxon>Cylindrosympodiaceae</taxon>
        <taxon>Tothia</taxon>
    </lineage>
</organism>
<dbReference type="Proteomes" id="UP000800235">
    <property type="component" value="Unassembled WGS sequence"/>
</dbReference>
<protein>
    <recommendedName>
        <fullName evidence="6">Pre-rRNA-processing protein TSR2</fullName>
    </recommendedName>
</protein>
<proteinExistence type="inferred from homology"/>
<evidence type="ECO:0000256" key="2">
    <source>
        <dbReference type="ARBA" id="ARBA00022552"/>
    </source>
</evidence>
<dbReference type="GO" id="GO:0006364">
    <property type="term" value="P:rRNA processing"/>
    <property type="evidence" value="ECO:0007669"/>
    <property type="project" value="UniProtKB-KW"/>
</dbReference>
<dbReference type="AlphaFoldDB" id="A0A9P4NYT6"/>
<keyword evidence="5" id="KW-1185">Reference proteome</keyword>
<keyword evidence="2" id="KW-0698">rRNA processing</keyword>
<feature type="compositionally biased region" description="Basic and acidic residues" evidence="3">
    <location>
        <begin position="143"/>
        <end position="153"/>
    </location>
</feature>
<feature type="compositionally biased region" description="Acidic residues" evidence="3">
    <location>
        <begin position="154"/>
        <end position="174"/>
    </location>
</feature>
<sequence length="203" mass="22846">MNGQSNNATNGTSGEQLRRSKFELGVSLALHTWPALSLSVQNQWGGPDSTSKRDWFAGAMAELFPTDGTTTSTSPAVDVMDVEDRLMQIMEDEFEVVPDDDSVSPVADLIMGIWAETQRGEFGRVDRLFERWKVQGERRVEVREGERVDQDVKSEDEDSVDGEEDDDDEDEEMGDAPPLVRMEKVAPQMDEEGFETVVKKKRR</sequence>
<dbReference type="OrthoDB" id="263560at2759"/>
<feature type="region of interest" description="Disordered" evidence="3">
    <location>
        <begin position="143"/>
        <end position="203"/>
    </location>
</feature>
<reference evidence="4" key="1">
    <citation type="journal article" date="2020" name="Stud. Mycol.">
        <title>101 Dothideomycetes genomes: a test case for predicting lifestyles and emergence of pathogens.</title>
        <authorList>
            <person name="Haridas S."/>
            <person name="Albert R."/>
            <person name="Binder M."/>
            <person name="Bloem J."/>
            <person name="Labutti K."/>
            <person name="Salamov A."/>
            <person name="Andreopoulos B."/>
            <person name="Baker S."/>
            <person name="Barry K."/>
            <person name="Bills G."/>
            <person name="Bluhm B."/>
            <person name="Cannon C."/>
            <person name="Castanera R."/>
            <person name="Culley D."/>
            <person name="Daum C."/>
            <person name="Ezra D."/>
            <person name="Gonzalez J."/>
            <person name="Henrissat B."/>
            <person name="Kuo A."/>
            <person name="Liang C."/>
            <person name="Lipzen A."/>
            <person name="Lutzoni F."/>
            <person name="Magnuson J."/>
            <person name="Mondo S."/>
            <person name="Nolan M."/>
            <person name="Ohm R."/>
            <person name="Pangilinan J."/>
            <person name="Park H.-J."/>
            <person name="Ramirez L."/>
            <person name="Alfaro M."/>
            <person name="Sun H."/>
            <person name="Tritt A."/>
            <person name="Yoshinaga Y."/>
            <person name="Zwiers L.-H."/>
            <person name="Turgeon B."/>
            <person name="Goodwin S."/>
            <person name="Spatafora J."/>
            <person name="Crous P."/>
            <person name="Grigoriev I."/>
        </authorList>
    </citation>
    <scope>NUCLEOTIDE SEQUENCE</scope>
    <source>
        <strain evidence="4">CBS 130266</strain>
    </source>
</reference>
<comment type="caution">
    <text evidence="4">The sequence shown here is derived from an EMBL/GenBank/DDBJ whole genome shotgun (WGS) entry which is preliminary data.</text>
</comment>
<evidence type="ECO:0008006" key="6">
    <source>
        <dbReference type="Google" id="ProtNLM"/>
    </source>
</evidence>
<dbReference type="PANTHER" id="PTHR21250">
    <property type="entry name" value="PRE-RRNA-PROCESSING PROTEIN TSR2 HOMOLOG"/>
    <property type="match status" value="1"/>
</dbReference>
<gene>
    <name evidence="4" type="ORF">EJ08DRAFT_646682</name>
</gene>
<dbReference type="Pfam" id="PF10273">
    <property type="entry name" value="WGG"/>
    <property type="match status" value="1"/>
</dbReference>
<comment type="similarity">
    <text evidence="1">Belongs to the TSR2 family.</text>
</comment>
<accession>A0A9P4NYT6</accession>
<evidence type="ECO:0000256" key="1">
    <source>
        <dbReference type="ARBA" id="ARBA00006524"/>
    </source>
</evidence>
<evidence type="ECO:0000313" key="5">
    <source>
        <dbReference type="Proteomes" id="UP000800235"/>
    </source>
</evidence>
<evidence type="ECO:0000313" key="4">
    <source>
        <dbReference type="EMBL" id="KAF2434251.1"/>
    </source>
</evidence>
<dbReference type="EMBL" id="MU007017">
    <property type="protein sequence ID" value="KAF2434251.1"/>
    <property type="molecule type" value="Genomic_DNA"/>
</dbReference>
<evidence type="ECO:0000256" key="3">
    <source>
        <dbReference type="SAM" id="MobiDB-lite"/>
    </source>
</evidence>
<dbReference type="InterPro" id="IPR019398">
    <property type="entry name" value="Pre-rRNA_process_TSR2"/>
</dbReference>